<sequence>MIKVIGDQKKIVSEINITPLVDTLLVLLIIFMVTAPAMTRSVGIELPEPKNGSAAERSPQEKKNFAVIGINTKNQFIYEDIEYTPEEFFQNFPKLIKEVEPEKIFLHADKQVMYEQIIELMTFLQSQGHGKIGLVFQEKIRSG</sequence>
<dbReference type="Pfam" id="PF02472">
    <property type="entry name" value="ExbD"/>
    <property type="match status" value="1"/>
</dbReference>
<accession>A0A382KYX9</accession>
<evidence type="ECO:0000256" key="4">
    <source>
        <dbReference type="ARBA" id="ARBA00022989"/>
    </source>
</evidence>
<evidence type="ECO:0000256" key="2">
    <source>
        <dbReference type="ARBA" id="ARBA00022475"/>
    </source>
</evidence>
<dbReference type="InterPro" id="IPR003400">
    <property type="entry name" value="ExbD"/>
</dbReference>
<evidence type="ECO:0008006" key="8">
    <source>
        <dbReference type="Google" id="ProtNLM"/>
    </source>
</evidence>
<evidence type="ECO:0000256" key="3">
    <source>
        <dbReference type="ARBA" id="ARBA00022692"/>
    </source>
</evidence>
<dbReference type="PANTHER" id="PTHR30558:SF7">
    <property type="entry name" value="TOL-PAL SYSTEM PROTEIN TOLR"/>
    <property type="match status" value="1"/>
</dbReference>
<comment type="subcellular location">
    <subcellularLocation>
        <location evidence="1">Cell membrane</location>
        <topology evidence="1">Single-pass membrane protein</topology>
    </subcellularLocation>
</comment>
<protein>
    <recommendedName>
        <fullName evidence="8">MotA/TolQ/ExbB proton channel domain-containing protein</fullName>
    </recommendedName>
</protein>
<evidence type="ECO:0000256" key="5">
    <source>
        <dbReference type="ARBA" id="ARBA00023136"/>
    </source>
</evidence>
<feature type="transmembrane region" description="Helical" evidence="6">
    <location>
        <begin position="20"/>
        <end position="38"/>
    </location>
</feature>
<proteinExistence type="predicted"/>
<keyword evidence="3 6" id="KW-0812">Transmembrane</keyword>
<dbReference type="EMBL" id="UINC01083240">
    <property type="protein sequence ID" value="SVC28755.1"/>
    <property type="molecule type" value="Genomic_DNA"/>
</dbReference>
<name>A0A382KYX9_9ZZZZ</name>
<reference evidence="7" key="1">
    <citation type="submission" date="2018-05" db="EMBL/GenBank/DDBJ databases">
        <authorList>
            <person name="Lanie J.A."/>
            <person name="Ng W.-L."/>
            <person name="Kazmierczak K.M."/>
            <person name="Andrzejewski T.M."/>
            <person name="Davidsen T.M."/>
            <person name="Wayne K.J."/>
            <person name="Tettelin H."/>
            <person name="Glass J.I."/>
            <person name="Rusch D."/>
            <person name="Podicherti R."/>
            <person name="Tsui H.-C.T."/>
            <person name="Winkler M.E."/>
        </authorList>
    </citation>
    <scope>NUCLEOTIDE SEQUENCE</scope>
</reference>
<gene>
    <name evidence="7" type="ORF">METZ01_LOCUS281609</name>
</gene>
<evidence type="ECO:0000256" key="6">
    <source>
        <dbReference type="SAM" id="Phobius"/>
    </source>
</evidence>
<dbReference type="AlphaFoldDB" id="A0A382KYX9"/>
<organism evidence="7">
    <name type="scientific">marine metagenome</name>
    <dbReference type="NCBI Taxonomy" id="408172"/>
    <lineage>
        <taxon>unclassified sequences</taxon>
        <taxon>metagenomes</taxon>
        <taxon>ecological metagenomes</taxon>
    </lineage>
</organism>
<dbReference type="GO" id="GO:0005886">
    <property type="term" value="C:plasma membrane"/>
    <property type="evidence" value="ECO:0007669"/>
    <property type="project" value="UniProtKB-SubCell"/>
</dbReference>
<keyword evidence="2" id="KW-1003">Cell membrane</keyword>
<dbReference type="PANTHER" id="PTHR30558">
    <property type="entry name" value="EXBD MEMBRANE COMPONENT OF PMF-DRIVEN MACROMOLECULE IMPORT SYSTEM"/>
    <property type="match status" value="1"/>
</dbReference>
<dbReference type="GO" id="GO:0022857">
    <property type="term" value="F:transmembrane transporter activity"/>
    <property type="evidence" value="ECO:0007669"/>
    <property type="project" value="InterPro"/>
</dbReference>
<keyword evidence="4 6" id="KW-1133">Transmembrane helix</keyword>
<evidence type="ECO:0000313" key="7">
    <source>
        <dbReference type="EMBL" id="SVC28755.1"/>
    </source>
</evidence>
<keyword evidence="5 6" id="KW-0472">Membrane</keyword>
<evidence type="ECO:0000256" key="1">
    <source>
        <dbReference type="ARBA" id="ARBA00004162"/>
    </source>
</evidence>
<dbReference type="Gene3D" id="3.30.420.270">
    <property type="match status" value="1"/>
</dbReference>